<feature type="non-terminal residue" evidence="3">
    <location>
        <position position="263"/>
    </location>
</feature>
<keyword evidence="1" id="KW-0812">Transmembrane</keyword>
<accession>T1DDY9</accession>
<reference evidence="3" key="2">
    <citation type="journal article" date="2014" name="ISME J.">
        <title>Microbial stratification in low pH oxic and suboxic macroscopic growths along an acid mine drainage.</title>
        <authorList>
            <person name="Mendez-Garcia C."/>
            <person name="Mesa V."/>
            <person name="Sprenger R.R."/>
            <person name="Richter M."/>
            <person name="Diez M.S."/>
            <person name="Solano J."/>
            <person name="Bargiela R."/>
            <person name="Golyshina O.V."/>
            <person name="Manteca A."/>
            <person name="Ramos J.L."/>
            <person name="Gallego J.R."/>
            <person name="Llorente I."/>
            <person name="Martins Dos Santos V.A."/>
            <person name="Jensen O.N."/>
            <person name="Pelaez A.I."/>
            <person name="Sanchez J."/>
            <person name="Ferrer M."/>
        </authorList>
    </citation>
    <scope>NUCLEOTIDE SEQUENCE</scope>
</reference>
<dbReference type="InterPro" id="IPR012931">
    <property type="entry name" value="TraG_N_Proteobacteria"/>
</dbReference>
<protein>
    <submittedName>
        <fullName evidence="3">Membrane protein containing TraG-like protein</fullName>
    </submittedName>
</protein>
<organism evidence="3">
    <name type="scientific">mine drainage metagenome</name>
    <dbReference type="NCBI Taxonomy" id="410659"/>
    <lineage>
        <taxon>unclassified sequences</taxon>
        <taxon>metagenomes</taxon>
        <taxon>ecological metagenomes</taxon>
    </lineage>
</organism>
<evidence type="ECO:0000259" key="2">
    <source>
        <dbReference type="Pfam" id="PF07916"/>
    </source>
</evidence>
<sequence>MMRKTWPLLLLGLLGSPAALAGGMNPAGYNAWDYYVFGDGPAIYHILESVKMLMLPWGGGGMFESLLIAIALIGGFLVIIEAGFSPSKGVEKLIGYFLVLAFVIFLTMGARVNVTINDNATGYYNTVTQVPAIVGVPASVISEIGYKLSHGIEQDFSIPNGLKISRSGMYDVMGRTLKDANRMVITDPNLKRDLAGYVENCVVPEIGLGRVSVEQLMNSSDLLSTFGAAATPSLLLPVLSGGRRREGRRRVYRTEGDLERCEY</sequence>
<feature type="domain" description="TraG N-terminal Proteobacteria" evidence="2">
    <location>
        <begin position="34"/>
        <end position="227"/>
    </location>
</feature>
<name>T1DDY9_9ZZZZ</name>
<feature type="transmembrane region" description="Helical" evidence="1">
    <location>
        <begin position="222"/>
        <end position="240"/>
    </location>
</feature>
<keyword evidence="1" id="KW-0472">Membrane</keyword>
<comment type="caution">
    <text evidence="3">The sequence shown here is derived from an EMBL/GenBank/DDBJ whole genome shotgun (WGS) entry which is preliminary data.</text>
</comment>
<dbReference type="AlphaFoldDB" id="T1DDY9"/>
<reference evidence="3" key="1">
    <citation type="submission" date="2013-08" db="EMBL/GenBank/DDBJ databases">
        <authorList>
            <person name="Mendez C."/>
            <person name="Richter M."/>
            <person name="Ferrer M."/>
            <person name="Sanchez J."/>
        </authorList>
    </citation>
    <scope>NUCLEOTIDE SEQUENCE</scope>
</reference>
<evidence type="ECO:0000256" key="1">
    <source>
        <dbReference type="SAM" id="Phobius"/>
    </source>
</evidence>
<keyword evidence="1" id="KW-1133">Transmembrane helix</keyword>
<proteinExistence type="predicted"/>
<dbReference type="Pfam" id="PF07916">
    <property type="entry name" value="TraG_N"/>
    <property type="match status" value="1"/>
</dbReference>
<feature type="transmembrane region" description="Helical" evidence="1">
    <location>
        <begin position="62"/>
        <end position="81"/>
    </location>
</feature>
<dbReference type="EMBL" id="AUZX01000821">
    <property type="protein sequence ID" value="EQD80250.1"/>
    <property type="molecule type" value="Genomic_DNA"/>
</dbReference>
<evidence type="ECO:0000313" key="3">
    <source>
        <dbReference type="EMBL" id="EQD80250.1"/>
    </source>
</evidence>
<gene>
    <name evidence="3" type="ORF">B1A_01083</name>
</gene>
<feature type="transmembrane region" description="Helical" evidence="1">
    <location>
        <begin position="93"/>
        <end position="114"/>
    </location>
</feature>